<evidence type="ECO:0000313" key="1">
    <source>
        <dbReference type="EMBL" id="CAB4622963.1"/>
    </source>
</evidence>
<dbReference type="EMBL" id="CAEZVF010000094">
    <property type="protein sequence ID" value="CAB4622963.1"/>
    <property type="molecule type" value="Genomic_DNA"/>
</dbReference>
<sequence>MMKRSVRGAVVVLASALFASTLLAVTPAQATVIGEATLTPATGNADSIITLSTPASCAAPAVKVRVIVTGFGFPVAGKVVYSPQTNGFSTTNPMSLSLSNTFFVYATAESTYLAGDYDIRAQCVNSLGNTIYDEFSTTMRWTTPGNVLANVGSATYTSGALPAPAATVNPSVTGTAKVGYRLTCAPGTWTDATSYAYQWKRNGVAISGSIANTYVLAGGEYGKSISCQVTATGGGGSTAVTSAGRTIVAGTIAVRTKPYIYGTVKVGKTIKTTKGTWSVAGLTYSYQWKRNGVAISGTAARKYYYKVVAKDKGKYLTCTVRVAKAGYTSTTSTTARKKAA</sequence>
<dbReference type="AlphaFoldDB" id="A0A6J6IE58"/>
<proteinExistence type="predicted"/>
<name>A0A6J6IE58_9ZZZZ</name>
<organism evidence="1">
    <name type="scientific">freshwater metagenome</name>
    <dbReference type="NCBI Taxonomy" id="449393"/>
    <lineage>
        <taxon>unclassified sequences</taxon>
        <taxon>metagenomes</taxon>
        <taxon>ecological metagenomes</taxon>
    </lineage>
</organism>
<reference evidence="1" key="1">
    <citation type="submission" date="2020-05" db="EMBL/GenBank/DDBJ databases">
        <authorList>
            <person name="Chiriac C."/>
            <person name="Salcher M."/>
            <person name="Ghai R."/>
            <person name="Kavagutti S V."/>
        </authorList>
    </citation>
    <scope>NUCLEOTIDE SEQUENCE</scope>
</reference>
<dbReference type="Gene3D" id="2.60.40.2700">
    <property type="match status" value="2"/>
</dbReference>
<gene>
    <name evidence="1" type="ORF">UFOPK1939_00704</name>
</gene>
<protein>
    <submittedName>
        <fullName evidence="1">Unannotated protein</fullName>
    </submittedName>
</protein>
<accession>A0A6J6IE58</accession>